<dbReference type="GO" id="GO:0003677">
    <property type="term" value="F:DNA binding"/>
    <property type="evidence" value="ECO:0007669"/>
    <property type="project" value="InterPro"/>
</dbReference>
<proteinExistence type="predicted"/>
<dbReference type="GO" id="GO:0006310">
    <property type="term" value="P:DNA recombination"/>
    <property type="evidence" value="ECO:0007669"/>
    <property type="project" value="UniProtKB-KW"/>
</dbReference>
<evidence type="ECO:0000256" key="1">
    <source>
        <dbReference type="ARBA" id="ARBA00023172"/>
    </source>
</evidence>
<dbReference type="InterPro" id="IPR050090">
    <property type="entry name" value="Tyrosine_recombinase_XerCD"/>
</dbReference>
<dbReference type="GO" id="GO:0015074">
    <property type="term" value="P:DNA integration"/>
    <property type="evidence" value="ECO:0007669"/>
    <property type="project" value="InterPro"/>
</dbReference>
<evidence type="ECO:0000259" key="2">
    <source>
        <dbReference type="PROSITE" id="PS51898"/>
    </source>
</evidence>
<comment type="caution">
    <text evidence="3">The sequence shown here is derived from an EMBL/GenBank/DDBJ whole genome shotgun (WGS) entry which is preliminary data.</text>
</comment>
<keyword evidence="1" id="KW-0233">DNA recombination</keyword>
<dbReference type="SUPFAM" id="SSF56349">
    <property type="entry name" value="DNA breaking-rejoining enzymes"/>
    <property type="match status" value="1"/>
</dbReference>
<dbReference type="AlphaFoldDB" id="H3NGX4"/>
<dbReference type="Pfam" id="PF00589">
    <property type="entry name" value="Phage_integrase"/>
    <property type="match status" value="1"/>
</dbReference>
<protein>
    <recommendedName>
        <fullName evidence="2">Tyr recombinase domain-containing protein</fullName>
    </recommendedName>
</protein>
<dbReference type="InterPro" id="IPR013762">
    <property type="entry name" value="Integrase-like_cat_sf"/>
</dbReference>
<dbReference type="STRING" id="883113.HMPREF9708_00113"/>
<dbReference type="HOGENOM" id="CLU_027562_17_6_9"/>
<dbReference type="PANTHER" id="PTHR30349:SF64">
    <property type="entry name" value="PROPHAGE INTEGRASE INTD-RELATED"/>
    <property type="match status" value="1"/>
</dbReference>
<dbReference type="Gene3D" id="1.10.443.10">
    <property type="entry name" value="Intergrase catalytic core"/>
    <property type="match status" value="1"/>
</dbReference>
<accession>H3NGX4</accession>
<sequence length="203" mass="23069">MSLNLKQTSKLFEILSPIDEPKETILYVALSTGLRAGEVFGLSWEDIDLKNKTLSVKRGILLNSPYYFTSTKNKTSIRTIAITDEFVQKITRYRLKYKTQCPEFLFLTKQKKPVISHIKVNEKLKKICKTSGFPPLTMHKLRHTHCSVLLAQGVDVQYVSKRLGHATVNETLSTYAHVIDELNQIASNKAIEELSLLETKSAK</sequence>
<evidence type="ECO:0000313" key="4">
    <source>
        <dbReference type="Proteomes" id="UP000006190"/>
    </source>
</evidence>
<dbReference type="PANTHER" id="PTHR30349">
    <property type="entry name" value="PHAGE INTEGRASE-RELATED"/>
    <property type="match status" value="1"/>
</dbReference>
<dbReference type="PATRIC" id="fig|883113.3.peg.111"/>
<feature type="domain" description="Tyr recombinase" evidence="2">
    <location>
        <begin position="1"/>
        <end position="188"/>
    </location>
</feature>
<dbReference type="eggNOG" id="COG0582">
    <property type="taxonomic scope" value="Bacteria"/>
</dbReference>
<name>H3NGX4_9LACT</name>
<keyword evidence="4" id="KW-1185">Reference proteome</keyword>
<reference evidence="3 4" key="1">
    <citation type="submission" date="2012-01" db="EMBL/GenBank/DDBJ databases">
        <title>The Genome Sequence of Facklamia languida CCUG 37842.</title>
        <authorList>
            <consortium name="The Broad Institute Genome Sequencing Platform"/>
            <person name="Earl A."/>
            <person name="Ward D."/>
            <person name="Feldgarden M."/>
            <person name="Gevers D."/>
            <person name="Huys G."/>
            <person name="Young S.K."/>
            <person name="Zeng Q."/>
            <person name="Gargeya S."/>
            <person name="Fitzgerald M."/>
            <person name="Haas B."/>
            <person name="Abouelleil A."/>
            <person name="Alvarado L."/>
            <person name="Arachchi H.M."/>
            <person name="Berlin A."/>
            <person name="Chapman S.B."/>
            <person name="Gearin G."/>
            <person name="Goldberg J."/>
            <person name="Griggs A."/>
            <person name="Gujja S."/>
            <person name="Hansen M."/>
            <person name="Heiman D."/>
            <person name="Howarth C."/>
            <person name="Larimer J."/>
            <person name="Lui A."/>
            <person name="MacDonald P.J.P."/>
            <person name="McCowen C."/>
            <person name="Montmayeur A."/>
            <person name="Murphy C."/>
            <person name="Neiman D."/>
            <person name="Pearson M."/>
            <person name="Priest M."/>
            <person name="Roberts A."/>
            <person name="Saif S."/>
            <person name="Shea T."/>
            <person name="Sisk P."/>
            <person name="Stolte C."/>
            <person name="Sykes S."/>
            <person name="Wortman J."/>
            <person name="Nusbaum C."/>
            <person name="Birren B."/>
        </authorList>
    </citation>
    <scope>NUCLEOTIDE SEQUENCE [LARGE SCALE GENOMIC DNA]</scope>
    <source>
        <strain evidence="3 4">CCUG 37842</strain>
    </source>
</reference>
<organism evidence="3 4">
    <name type="scientific">Facklamia languida CCUG 37842</name>
    <dbReference type="NCBI Taxonomy" id="883113"/>
    <lineage>
        <taxon>Bacteria</taxon>
        <taxon>Bacillati</taxon>
        <taxon>Bacillota</taxon>
        <taxon>Bacilli</taxon>
        <taxon>Lactobacillales</taxon>
        <taxon>Aerococcaceae</taxon>
        <taxon>Facklamia</taxon>
    </lineage>
</organism>
<gene>
    <name evidence="3" type="ORF">HMPREF9708_00113</name>
</gene>
<dbReference type="InterPro" id="IPR002104">
    <property type="entry name" value="Integrase_catalytic"/>
</dbReference>
<evidence type="ECO:0000313" key="3">
    <source>
        <dbReference type="EMBL" id="EHR38029.1"/>
    </source>
</evidence>
<dbReference type="EMBL" id="AGEG01000002">
    <property type="protein sequence ID" value="EHR38029.1"/>
    <property type="molecule type" value="Genomic_DNA"/>
</dbReference>
<dbReference type="InterPro" id="IPR011010">
    <property type="entry name" value="DNA_brk_join_enz"/>
</dbReference>
<dbReference type="CDD" id="cd01189">
    <property type="entry name" value="INT_ICEBs1_C_like"/>
    <property type="match status" value="1"/>
</dbReference>
<dbReference type="PROSITE" id="PS51898">
    <property type="entry name" value="TYR_RECOMBINASE"/>
    <property type="match status" value="1"/>
</dbReference>
<dbReference type="Proteomes" id="UP000006190">
    <property type="component" value="Unassembled WGS sequence"/>
</dbReference>